<proteinExistence type="inferred from homology"/>
<evidence type="ECO:0000256" key="1">
    <source>
        <dbReference type="ARBA" id="ARBA00009865"/>
    </source>
</evidence>
<evidence type="ECO:0000256" key="4">
    <source>
        <dbReference type="RuleBase" id="RU361187"/>
    </source>
</evidence>
<dbReference type="Proteomes" id="UP001285354">
    <property type="component" value="Unassembled WGS sequence"/>
</dbReference>
<evidence type="ECO:0000256" key="3">
    <source>
        <dbReference type="ARBA" id="ARBA00023295"/>
    </source>
</evidence>
<dbReference type="Gene3D" id="2.115.10.20">
    <property type="entry name" value="Glycosyl hydrolase domain, family 43"/>
    <property type="match status" value="1"/>
</dbReference>
<dbReference type="EMBL" id="JAUBYV010000001">
    <property type="protein sequence ID" value="KAK2630397.1"/>
    <property type="molecule type" value="Genomic_DNA"/>
</dbReference>
<dbReference type="PANTHER" id="PTHR22925">
    <property type="entry name" value="GLYCOSYL HYDROLASE 43 FAMILY MEMBER"/>
    <property type="match status" value="1"/>
</dbReference>
<reference evidence="6" key="1">
    <citation type="submission" date="2023-06" db="EMBL/GenBank/DDBJ databases">
        <title>Draft genome of Marssonina rosae.</title>
        <authorList>
            <person name="Cheng Q."/>
        </authorList>
    </citation>
    <scope>NUCLEOTIDE SEQUENCE</scope>
    <source>
        <strain evidence="6">R4</strain>
    </source>
</reference>
<dbReference type="PANTHER" id="PTHR22925:SF3">
    <property type="entry name" value="GLYCOSYL HYDROLASE FAMILY PROTEIN 43"/>
    <property type="match status" value="1"/>
</dbReference>
<keyword evidence="7" id="KW-1185">Reference proteome</keyword>
<evidence type="ECO:0000256" key="2">
    <source>
        <dbReference type="ARBA" id="ARBA00022801"/>
    </source>
</evidence>
<dbReference type="InterPro" id="IPR006710">
    <property type="entry name" value="Glyco_hydro_43"/>
</dbReference>
<feature type="signal peptide" evidence="5">
    <location>
        <begin position="1"/>
        <end position="36"/>
    </location>
</feature>
<comment type="similarity">
    <text evidence="1 4">Belongs to the glycosyl hydrolase 43 family.</text>
</comment>
<dbReference type="Pfam" id="PF04616">
    <property type="entry name" value="Glyco_hydro_43"/>
    <property type="match status" value="1"/>
</dbReference>
<comment type="caution">
    <text evidence="6">The sequence shown here is derived from an EMBL/GenBank/DDBJ whole genome shotgun (WGS) entry which is preliminary data.</text>
</comment>
<name>A0AAD9T7M5_9HELO</name>
<accession>A0AAD9T7M5</accession>
<dbReference type="GO" id="GO:0004553">
    <property type="term" value="F:hydrolase activity, hydrolyzing O-glycosyl compounds"/>
    <property type="evidence" value="ECO:0007669"/>
    <property type="project" value="InterPro"/>
</dbReference>
<sequence length="560" mass="59800">MSFPSRHSEFCRSKMIILNIKRALLLLSSLLPVISAAASASTTLDNGIQFKFDTDGNAIDLTSGKIDFLGSAYVWYGLTFGCGEEFCGVATYSSVDLNTWHYNGLLFDPNTTEIKALCSGQYSGNCGRPHIIYSAANDDYVLWVNAQVPGYAIFTSSSPTGGFVQNPSRALVGFQPAGPFTAGDFSVHVINGTGYIAYSLIEFTTSGAIWPPFNQSIYIQQLTPDMRNTTGPAYHVLSNGDLVDYEAESPDIFKRGDYFYITASNTCGFCTGTLLVVYRSKTISGPWVRQIISADTCGGQTTGVLTLPSPNGGEASYLHVADLFRTAPLTGTRTAAHGHQFQLLQFNHDGSLKDLDCSPSKSVTVSLIPGTSVPSANTGRAVSATDGSGESGSYSVSCNLPYYQLYQTWTSSKSGNLTEVGVNIAGGLPSAGTNFTVFRYSSNSALIAPHFMWEALATFQLSPGNTSQSPEVIRISVGKQVAKGDHLGLAIVTESVTPLCTMIKSSGSGHYIMGDTSDVQESHRLFAIGVNQVSFRGAIGNVSPVQTLAGQQIKWYATVT</sequence>
<dbReference type="CDD" id="cd18824">
    <property type="entry name" value="GH43_CtGH43-like"/>
    <property type="match status" value="1"/>
</dbReference>
<protein>
    <submittedName>
        <fullName evidence="6">Uncharacterized protein</fullName>
    </submittedName>
</protein>
<organism evidence="6 7">
    <name type="scientific">Diplocarpon rosae</name>
    <dbReference type="NCBI Taxonomy" id="946125"/>
    <lineage>
        <taxon>Eukaryota</taxon>
        <taxon>Fungi</taxon>
        <taxon>Dikarya</taxon>
        <taxon>Ascomycota</taxon>
        <taxon>Pezizomycotina</taxon>
        <taxon>Leotiomycetes</taxon>
        <taxon>Helotiales</taxon>
        <taxon>Drepanopezizaceae</taxon>
        <taxon>Diplocarpon</taxon>
    </lineage>
</organism>
<evidence type="ECO:0000256" key="5">
    <source>
        <dbReference type="SAM" id="SignalP"/>
    </source>
</evidence>
<dbReference type="AlphaFoldDB" id="A0AAD9T7M5"/>
<dbReference type="SUPFAM" id="SSF75005">
    <property type="entry name" value="Arabinanase/levansucrase/invertase"/>
    <property type="match status" value="1"/>
</dbReference>
<gene>
    <name evidence="6" type="ORF">QTJ16_001217</name>
</gene>
<evidence type="ECO:0000313" key="6">
    <source>
        <dbReference type="EMBL" id="KAK2630397.1"/>
    </source>
</evidence>
<feature type="chain" id="PRO_5042097043" evidence="5">
    <location>
        <begin position="37"/>
        <end position="560"/>
    </location>
</feature>
<keyword evidence="2 4" id="KW-0378">Hydrolase</keyword>
<keyword evidence="5" id="KW-0732">Signal</keyword>
<keyword evidence="3 4" id="KW-0326">Glycosidase</keyword>
<evidence type="ECO:0000313" key="7">
    <source>
        <dbReference type="Proteomes" id="UP001285354"/>
    </source>
</evidence>
<dbReference type="InterPro" id="IPR023296">
    <property type="entry name" value="Glyco_hydro_beta-prop_sf"/>
</dbReference>
<dbReference type="GO" id="GO:0005975">
    <property type="term" value="P:carbohydrate metabolic process"/>
    <property type="evidence" value="ECO:0007669"/>
    <property type="project" value="InterPro"/>
</dbReference>